<sequence>MIKSLKKLQTTLVSAVIFGSALTVFSNSAHALPNASAIPGGVAIIEVPADTEQAWFRNKPLFITRENGKTVALVGIPLSQQPGNAELTITSKSSGQKITQAFSINDYAYKEQRIKLTGKKKKYVSPSKEQLARFKREKKLSRQAFASFSSQIPDTNFDLPVTAPVSSPFGLKRFFNDQPRKPHSGLDLAAPKGTAIKAPSAGTVVLTGDFFFNGKSVYIDHGQGLVTMYCHMSEIGVKKGQVIARGEALGKVGATGRVTGPHLHWTVGLNGYSVSPELFLKQAN</sequence>
<protein>
    <submittedName>
        <fullName evidence="4">Peptidase M23</fullName>
    </submittedName>
</protein>
<feature type="chain" id="PRO_5016112513" evidence="1">
    <location>
        <begin position="32"/>
        <end position="284"/>
    </location>
</feature>
<name>A0A2V1H6D9_9GAMM</name>
<dbReference type="Pfam" id="PF18421">
    <property type="entry name" value="Peptidase_M23_N"/>
    <property type="match status" value="1"/>
</dbReference>
<dbReference type="Proteomes" id="UP000244906">
    <property type="component" value="Unassembled WGS sequence"/>
</dbReference>
<feature type="domain" description="M23ase beta-sheet core" evidence="2">
    <location>
        <begin position="182"/>
        <end position="276"/>
    </location>
</feature>
<dbReference type="Pfam" id="PF01551">
    <property type="entry name" value="Peptidase_M23"/>
    <property type="match status" value="1"/>
</dbReference>
<comment type="caution">
    <text evidence="4">The sequence shown here is derived from an EMBL/GenBank/DDBJ whole genome shotgun (WGS) entry which is preliminary data.</text>
</comment>
<dbReference type="InterPro" id="IPR011055">
    <property type="entry name" value="Dup_hybrid_motif"/>
</dbReference>
<reference evidence="4 5" key="1">
    <citation type="submission" date="2018-04" db="EMBL/GenBank/DDBJ databases">
        <title>Thalassorhabdus spongiae gen. nov., sp. nov., isolated from a marine sponge in South-West Iceland.</title>
        <authorList>
            <person name="Knobloch S."/>
            <person name="Daussin A."/>
            <person name="Johannsson R."/>
            <person name="Marteinsson V.T."/>
        </authorList>
    </citation>
    <scope>NUCLEOTIDE SEQUENCE [LARGE SCALE GENOMIC DNA]</scope>
    <source>
        <strain evidence="4 5">Hp12</strain>
    </source>
</reference>
<dbReference type="Gene3D" id="2.70.70.10">
    <property type="entry name" value="Glucose Permease (Domain IIA)"/>
    <property type="match status" value="1"/>
</dbReference>
<dbReference type="RefSeq" id="WP_116685911.1">
    <property type="nucleotide sequence ID" value="NZ_CAWNYD010000001.1"/>
</dbReference>
<proteinExistence type="predicted"/>
<dbReference type="SUPFAM" id="SSF51261">
    <property type="entry name" value="Duplicated hybrid motif"/>
    <property type="match status" value="1"/>
</dbReference>
<dbReference type="PANTHER" id="PTHR21666:SF285">
    <property type="entry name" value="M23 FAMILY METALLOPEPTIDASE"/>
    <property type="match status" value="1"/>
</dbReference>
<evidence type="ECO:0000313" key="4">
    <source>
        <dbReference type="EMBL" id="PVZ72325.1"/>
    </source>
</evidence>
<keyword evidence="5" id="KW-1185">Reference proteome</keyword>
<dbReference type="GO" id="GO:0004222">
    <property type="term" value="F:metalloendopeptidase activity"/>
    <property type="evidence" value="ECO:0007669"/>
    <property type="project" value="TreeGrafter"/>
</dbReference>
<dbReference type="CDD" id="cd12797">
    <property type="entry name" value="M23_peptidase"/>
    <property type="match status" value="1"/>
</dbReference>
<dbReference type="OrthoDB" id="9805070at2"/>
<evidence type="ECO:0000313" key="5">
    <source>
        <dbReference type="Proteomes" id="UP000244906"/>
    </source>
</evidence>
<dbReference type="PANTHER" id="PTHR21666">
    <property type="entry name" value="PEPTIDASE-RELATED"/>
    <property type="match status" value="1"/>
</dbReference>
<evidence type="ECO:0000259" key="2">
    <source>
        <dbReference type="Pfam" id="PF01551"/>
    </source>
</evidence>
<accession>A0A2V1H6D9</accession>
<evidence type="ECO:0000259" key="3">
    <source>
        <dbReference type="Pfam" id="PF18421"/>
    </source>
</evidence>
<feature type="signal peptide" evidence="1">
    <location>
        <begin position="1"/>
        <end position="31"/>
    </location>
</feature>
<dbReference type="InterPro" id="IPR050570">
    <property type="entry name" value="Cell_wall_metabolism_enzyme"/>
</dbReference>
<dbReference type="Gene3D" id="2.60.40.1590">
    <property type="entry name" value="Peptidoglycan hydrolase domains"/>
    <property type="match status" value="1"/>
</dbReference>
<dbReference type="EMBL" id="QDDL01000001">
    <property type="protein sequence ID" value="PVZ72325.1"/>
    <property type="molecule type" value="Genomic_DNA"/>
</dbReference>
<dbReference type="InterPro" id="IPR040487">
    <property type="entry name" value="Peptidase_M23_N"/>
</dbReference>
<evidence type="ECO:0000256" key="1">
    <source>
        <dbReference type="SAM" id="SignalP"/>
    </source>
</evidence>
<dbReference type="AlphaFoldDB" id="A0A2V1H6D9"/>
<organism evidence="4 5">
    <name type="scientific">Pelagibaculum spongiae</name>
    <dbReference type="NCBI Taxonomy" id="2080658"/>
    <lineage>
        <taxon>Bacteria</taxon>
        <taxon>Pseudomonadati</taxon>
        <taxon>Pseudomonadota</taxon>
        <taxon>Gammaproteobacteria</taxon>
        <taxon>Oceanospirillales</taxon>
        <taxon>Pelagibaculum</taxon>
    </lineage>
</organism>
<dbReference type="InterPro" id="IPR016047">
    <property type="entry name" value="M23ase_b-sheet_dom"/>
</dbReference>
<gene>
    <name evidence="4" type="ORF">DC094_04780</name>
</gene>
<keyword evidence="1" id="KW-0732">Signal</keyword>
<feature type="domain" description="Peptidase family M23 N-terminal" evidence="3">
    <location>
        <begin position="37"/>
        <end position="98"/>
    </location>
</feature>